<evidence type="ECO:0000313" key="2">
    <source>
        <dbReference type="EMBL" id="KAB1223789.1"/>
    </source>
</evidence>
<accession>A0A6A1WES4</accession>
<dbReference type="Proteomes" id="UP000516437">
    <property type="component" value="Chromosome 2"/>
</dbReference>
<protein>
    <submittedName>
        <fullName evidence="2">Uncharacterized protein</fullName>
    </submittedName>
</protein>
<gene>
    <name evidence="2" type="ORF">CJ030_MR2G012902</name>
</gene>
<evidence type="ECO:0000313" key="3">
    <source>
        <dbReference type="Proteomes" id="UP000516437"/>
    </source>
</evidence>
<comment type="caution">
    <text evidence="2">The sequence shown here is derived from an EMBL/GenBank/DDBJ whole genome shotgun (WGS) entry which is preliminary data.</text>
</comment>
<reference evidence="2 3" key="1">
    <citation type="journal article" date="2019" name="Plant Biotechnol. J.">
        <title>The red bayberry genome and genetic basis of sex determination.</title>
        <authorList>
            <person name="Jia H.M."/>
            <person name="Jia H.J."/>
            <person name="Cai Q.L."/>
            <person name="Wang Y."/>
            <person name="Zhao H.B."/>
            <person name="Yang W.F."/>
            <person name="Wang G.Y."/>
            <person name="Li Y.H."/>
            <person name="Zhan D.L."/>
            <person name="Shen Y.T."/>
            <person name="Niu Q.F."/>
            <person name="Chang L."/>
            <person name="Qiu J."/>
            <person name="Zhao L."/>
            <person name="Xie H.B."/>
            <person name="Fu W.Y."/>
            <person name="Jin J."/>
            <person name="Li X.W."/>
            <person name="Jiao Y."/>
            <person name="Zhou C.C."/>
            <person name="Tu T."/>
            <person name="Chai C.Y."/>
            <person name="Gao J.L."/>
            <person name="Fan L.J."/>
            <person name="van de Weg E."/>
            <person name="Wang J.Y."/>
            <person name="Gao Z.S."/>
        </authorList>
    </citation>
    <scope>NUCLEOTIDE SEQUENCE [LARGE SCALE GENOMIC DNA]</scope>
    <source>
        <tissue evidence="2">Leaves</tissue>
    </source>
</reference>
<feature type="region of interest" description="Disordered" evidence="1">
    <location>
        <begin position="1"/>
        <end position="92"/>
    </location>
</feature>
<sequence length="173" mass="18649">MDDCLEANVRNTKRLATIPPSFGEVHEGSAPSNNGSPCSLKGDNMDNHIHRSNESRRERSVNNKPDSSSQNGHYNGSRCSPPIEAQSSAVVTTSSTEAEKMAIEKIMSGPYVVHEAFPGELDELKDDVEYNTQEKAFRGNMKVGPIESSTANAAMVPTSMQSVSSGLYSNGNL</sequence>
<dbReference type="AlphaFoldDB" id="A0A6A1WES4"/>
<name>A0A6A1WES4_9ROSI</name>
<proteinExistence type="predicted"/>
<evidence type="ECO:0000256" key="1">
    <source>
        <dbReference type="SAM" id="MobiDB-lite"/>
    </source>
</evidence>
<feature type="compositionally biased region" description="Basic and acidic residues" evidence="1">
    <location>
        <begin position="43"/>
        <end position="61"/>
    </location>
</feature>
<keyword evidence="3" id="KW-1185">Reference proteome</keyword>
<dbReference type="OrthoDB" id="1728547at2759"/>
<organism evidence="2 3">
    <name type="scientific">Morella rubra</name>
    <name type="common">Chinese bayberry</name>
    <dbReference type="NCBI Taxonomy" id="262757"/>
    <lineage>
        <taxon>Eukaryota</taxon>
        <taxon>Viridiplantae</taxon>
        <taxon>Streptophyta</taxon>
        <taxon>Embryophyta</taxon>
        <taxon>Tracheophyta</taxon>
        <taxon>Spermatophyta</taxon>
        <taxon>Magnoliopsida</taxon>
        <taxon>eudicotyledons</taxon>
        <taxon>Gunneridae</taxon>
        <taxon>Pentapetalae</taxon>
        <taxon>rosids</taxon>
        <taxon>fabids</taxon>
        <taxon>Fagales</taxon>
        <taxon>Myricaceae</taxon>
        <taxon>Morella</taxon>
    </lineage>
</organism>
<feature type="compositionally biased region" description="Polar residues" evidence="1">
    <location>
        <begin position="64"/>
        <end position="78"/>
    </location>
</feature>
<dbReference type="EMBL" id="RXIC02000020">
    <property type="protein sequence ID" value="KAB1223789.1"/>
    <property type="molecule type" value="Genomic_DNA"/>
</dbReference>